<protein>
    <submittedName>
        <fullName evidence="1">Uncharacterized protein</fullName>
    </submittedName>
</protein>
<comment type="caution">
    <text evidence="1">The sequence shown here is derived from an EMBL/GenBank/DDBJ whole genome shotgun (WGS) entry which is preliminary data.</text>
</comment>
<sequence length="55" mass="5845">MVIQKLEMGLGLLKLAIQLVVVFVEAVGSVINQSNSAVSENPNYAVPVPYMGILS</sequence>
<name>A0A2G9H9K7_9LAMI</name>
<gene>
    <name evidence="1" type="ORF">CDL12_13175</name>
</gene>
<dbReference type="Proteomes" id="UP000231279">
    <property type="component" value="Unassembled WGS sequence"/>
</dbReference>
<reference evidence="2" key="1">
    <citation type="journal article" date="2018" name="Gigascience">
        <title>Genome assembly of the Pink Ipe (Handroanthus impetiginosus, Bignoniaceae), a highly valued, ecologically keystone Neotropical timber forest tree.</title>
        <authorList>
            <person name="Silva-Junior O.B."/>
            <person name="Grattapaglia D."/>
            <person name="Novaes E."/>
            <person name="Collevatti R.G."/>
        </authorList>
    </citation>
    <scope>NUCLEOTIDE SEQUENCE [LARGE SCALE GENOMIC DNA]</scope>
    <source>
        <strain evidence="2">cv. UFG-1</strain>
    </source>
</reference>
<keyword evidence="2" id="KW-1185">Reference proteome</keyword>
<evidence type="ECO:0000313" key="1">
    <source>
        <dbReference type="EMBL" id="PIN14198.1"/>
    </source>
</evidence>
<dbReference type="PANTHER" id="PTHR37705">
    <property type="entry name" value="BNAA08G11710D PROTEIN"/>
    <property type="match status" value="1"/>
</dbReference>
<evidence type="ECO:0000313" key="2">
    <source>
        <dbReference type="Proteomes" id="UP000231279"/>
    </source>
</evidence>
<dbReference type="EMBL" id="NKXS01002329">
    <property type="protein sequence ID" value="PIN14198.1"/>
    <property type="molecule type" value="Genomic_DNA"/>
</dbReference>
<dbReference type="OrthoDB" id="1741118at2759"/>
<accession>A0A2G9H9K7</accession>
<dbReference type="PANTHER" id="PTHR37705:SF1">
    <property type="entry name" value="TRANSMEMBRANE PROTEIN"/>
    <property type="match status" value="1"/>
</dbReference>
<dbReference type="AlphaFoldDB" id="A0A2G9H9K7"/>
<proteinExistence type="predicted"/>
<organism evidence="1 2">
    <name type="scientific">Handroanthus impetiginosus</name>
    <dbReference type="NCBI Taxonomy" id="429701"/>
    <lineage>
        <taxon>Eukaryota</taxon>
        <taxon>Viridiplantae</taxon>
        <taxon>Streptophyta</taxon>
        <taxon>Embryophyta</taxon>
        <taxon>Tracheophyta</taxon>
        <taxon>Spermatophyta</taxon>
        <taxon>Magnoliopsida</taxon>
        <taxon>eudicotyledons</taxon>
        <taxon>Gunneridae</taxon>
        <taxon>Pentapetalae</taxon>
        <taxon>asterids</taxon>
        <taxon>lamiids</taxon>
        <taxon>Lamiales</taxon>
        <taxon>Bignoniaceae</taxon>
        <taxon>Crescentiina</taxon>
        <taxon>Tabebuia alliance</taxon>
        <taxon>Handroanthus</taxon>
    </lineage>
</organism>